<accession>A0AAW5ID36</accession>
<feature type="domain" description="Phosphohydrolase-associated" evidence="2">
    <location>
        <begin position="16"/>
        <end position="50"/>
    </location>
</feature>
<keyword evidence="1" id="KW-0378">Hydrolase</keyword>
<evidence type="ECO:0000259" key="2">
    <source>
        <dbReference type="Pfam" id="PF13286"/>
    </source>
</evidence>
<dbReference type="AlphaFoldDB" id="A0AAW5ID36"/>
<dbReference type="InterPro" id="IPR027432">
    <property type="entry name" value="dGTP_triphosphohydrolase_C"/>
</dbReference>
<dbReference type="Gene3D" id="1.10.3550.10">
    <property type="entry name" value="eoxyguanosinetriphosphate triphosphohydrolase domain-like"/>
    <property type="match status" value="1"/>
</dbReference>
<gene>
    <name evidence="3" type="ORF">NNC68_16560</name>
</gene>
<dbReference type="EMBL" id="JANDWU010000122">
    <property type="protein sequence ID" value="MCP9551048.1"/>
    <property type="molecule type" value="Genomic_DNA"/>
</dbReference>
<name>A0AAW5ID36_9BACT</name>
<evidence type="ECO:0000313" key="4">
    <source>
        <dbReference type="Proteomes" id="UP001205506"/>
    </source>
</evidence>
<sequence>NPSRFYSKQLLRRVSSQYDIENESLEERIMAVLDYISGMTDIYALDIYQKINGISLPIV</sequence>
<dbReference type="Pfam" id="PF13286">
    <property type="entry name" value="HD_assoc"/>
    <property type="match status" value="1"/>
</dbReference>
<dbReference type="GO" id="GO:0016787">
    <property type="term" value="F:hydrolase activity"/>
    <property type="evidence" value="ECO:0007669"/>
    <property type="project" value="UniProtKB-KW"/>
</dbReference>
<reference evidence="3" key="1">
    <citation type="submission" date="2022-07" db="EMBL/GenBank/DDBJ databases">
        <title>Prevotella copri.</title>
        <authorList>
            <person name="Yang C."/>
        </authorList>
    </citation>
    <scope>NUCLEOTIDE SEQUENCE</scope>
    <source>
        <strain evidence="3">HF1805</strain>
    </source>
</reference>
<feature type="non-terminal residue" evidence="3">
    <location>
        <position position="1"/>
    </location>
</feature>
<organism evidence="3 4">
    <name type="scientific">Segatella copri</name>
    <dbReference type="NCBI Taxonomy" id="165179"/>
    <lineage>
        <taxon>Bacteria</taxon>
        <taxon>Pseudomonadati</taxon>
        <taxon>Bacteroidota</taxon>
        <taxon>Bacteroidia</taxon>
        <taxon>Bacteroidales</taxon>
        <taxon>Prevotellaceae</taxon>
        <taxon>Segatella</taxon>
    </lineage>
</organism>
<comment type="caution">
    <text evidence="3">The sequence shown here is derived from an EMBL/GenBank/DDBJ whole genome shotgun (WGS) entry which is preliminary data.</text>
</comment>
<evidence type="ECO:0000256" key="1">
    <source>
        <dbReference type="ARBA" id="ARBA00022801"/>
    </source>
</evidence>
<dbReference type="InterPro" id="IPR026875">
    <property type="entry name" value="PHydrolase_assoc_dom"/>
</dbReference>
<dbReference type="Proteomes" id="UP001205506">
    <property type="component" value="Unassembled WGS sequence"/>
</dbReference>
<protein>
    <submittedName>
        <fullName evidence="3">Dehydrogenase</fullName>
    </submittedName>
</protein>
<proteinExistence type="predicted"/>
<evidence type="ECO:0000313" key="3">
    <source>
        <dbReference type="EMBL" id="MCP9551048.1"/>
    </source>
</evidence>